<sequence>MAKASGPARQPTVVGPRRSMLIKTIITVLLALIVMTGLTILVIWLSMKPKRPVYYINGGSINNYTLTKDHHLNASYNFVLKSINPNKKMLILYKKMEIKILFENVTIASGVIDPWHQHKREKRDFKLDLVSRDVVLSGAVSGHLEQAKSLDQVVLEVELKGRIRSKLGVWKSRYYHMKVSCEHVVSQFSNSSKGSHGSCSTYF</sequence>
<dbReference type="EMBL" id="CM042018">
    <property type="protein sequence ID" value="KAI3826440.1"/>
    <property type="molecule type" value="Genomic_DNA"/>
</dbReference>
<evidence type="ECO:0000313" key="2">
    <source>
        <dbReference type="Proteomes" id="UP001056120"/>
    </source>
</evidence>
<evidence type="ECO:0000313" key="1">
    <source>
        <dbReference type="EMBL" id="KAI3826440.1"/>
    </source>
</evidence>
<name>A0ACB9K296_9ASTR</name>
<gene>
    <name evidence="1" type="ORF">L1987_00488</name>
</gene>
<accession>A0ACB9K296</accession>
<comment type="caution">
    <text evidence="1">The sequence shown here is derived from an EMBL/GenBank/DDBJ whole genome shotgun (WGS) entry which is preliminary data.</text>
</comment>
<organism evidence="1 2">
    <name type="scientific">Smallanthus sonchifolius</name>
    <dbReference type="NCBI Taxonomy" id="185202"/>
    <lineage>
        <taxon>Eukaryota</taxon>
        <taxon>Viridiplantae</taxon>
        <taxon>Streptophyta</taxon>
        <taxon>Embryophyta</taxon>
        <taxon>Tracheophyta</taxon>
        <taxon>Spermatophyta</taxon>
        <taxon>Magnoliopsida</taxon>
        <taxon>eudicotyledons</taxon>
        <taxon>Gunneridae</taxon>
        <taxon>Pentapetalae</taxon>
        <taxon>asterids</taxon>
        <taxon>campanulids</taxon>
        <taxon>Asterales</taxon>
        <taxon>Asteraceae</taxon>
        <taxon>Asteroideae</taxon>
        <taxon>Heliantheae alliance</taxon>
        <taxon>Millerieae</taxon>
        <taxon>Smallanthus</taxon>
    </lineage>
</organism>
<proteinExistence type="predicted"/>
<dbReference type="Proteomes" id="UP001056120">
    <property type="component" value="Linkage Group LG01"/>
</dbReference>
<reference evidence="1 2" key="2">
    <citation type="journal article" date="2022" name="Mol. Ecol. Resour.">
        <title>The genomes of chicory, endive, great burdock and yacon provide insights into Asteraceae paleo-polyploidization history and plant inulin production.</title>
        <authorList>
            <person name="Fan W."/>
            <person name="Wang S."/>
            <person name="Wang H."/>
            <person name="Wang A."/>
            <person name="Jiang F."/>
            <person name="Liu H."/>
            <person name="Zhao H."/>
            <person name="Xu D."/>
            <person name="Zhang Y."/>
        </authorList>
    </citation>
    <scope>NUCLEOTIDE SEQUENCE [LARGE SCALE GENOMIC DNA]</scope>
    <source>
        <strain evidence="2">cv. Yunnan</strain>
        <tissue evidence="1">Leaves</tissue>
    </source>
</reference>
<reference evidence="2" key="1">
    <citation type="journal article" date="2022" name="Mol. Ecol. Resour.">
        <title>The genomes of chicory, endive, great burdock and yacon provide insights into Asteraceae palaeo-polyploidization history and plant inulin production.</title>
        <authorList>
            <person name="Fan W."/>
            <person name="Wang S."/>
            <person name="Wang H."/>
            <person name="Wang A."/>
            <person name="Jiang F."/>
            <person name="Liu H."/>
            <person name="Zhao H."/>
            <person name="Xu D."/>
            <person name="Zhang Y."/>
        </authorList>
    </citation>
    <scope>NUCLEOTIDE SEQUENCE [LARGE SCALE GENOMIC DNA]</scope>
    <source>
        <strain evidence="2">cv. Yunnan</strain>
    </source>
</reference>
<protein>
    <submittedName>
        <fullName evidence="1">Uncharacterized protein</fullName>
    </submittedName>
</protein>
<keyword evidence="2" id="KW-1185">Reference proteome</keyword>